<evidence type="ECO:0000256" key="8">
    <source>
        <dbReference type="ARBA" id="ARBA00023004"/>
    </source>
</evidence>
<organism evidence="16 17">
    <name type="scientific">Pomacea canaliculata</name>
    <name type="common">Golden apple snail</name>
    <dbReference type="NCBI Taxonomy" id="400727"/>
    <lineage>
        <taxon>Eukaryota</taxon>
        <taxon>Metazoa</taxon>
        <taxon>Spiralia</taxon>
        <taxon>Lophotrochozoa</taxon>
        <taxon>Mollusca</taxon>
        <taxon>Gastropoda</taxon>
        <taxon>Caenogastropoda</taxon>
        <taxon>Architaenioglossa</taxon>
        <taxon>Ampullarioidea</taxon>
        <taxon>Ampullariidae</taxon>
        <taxon>Pomacea</taxon>
    </lineage>
</organism>
<evidence type="ECO:0000313" key="17">
    <source>
        <dbReference type="Proteomes" id="UP000245119"/>
    </source>
</evidence>
<dbReference type="InterPro" id="IPR019591">
    <property type="entry name" value="Mrp/NBP35_ATP-bd"/>
</dbReference>
<comment type="similarity">
    <text evidence="11">Belongs to the Mrp/NBP35 ATP-binding proteins family.</text>
</comment>
<dbReference type="Gene3D" id="3.40.50.300">
    <property type="entry name" value="P-loop containing nucleotide triphosphate hydrolases"/>
    <property type="match status" value="1"/>
</dbReference>
<dbReference type="InterPro" id="IPR033756">
    <property type="entry name" value="YlxH/NBP35"/>
</dbReference>
<keyword evidence="17" id="KW-1185">Reference proteome</keyword>
<evidence type="ECO:0000313" key="16">
    <source>
        <dbReference type="EMBL" id="PVD38837.1"/>
    </source>
</evidence>
<evidence type="ECO:0000256" key="9">
    <source>
        <dbReference type="ARBA" id="ARBA00023014"/>
    </source>
</evidence>
<keyword evidence="3" id="KW-0004">4Fe-4S</keyword>
<dbReference type="GO" id="GO:0016226">
    <property type="term" value="P:iron-sulfur cluster assembly"/>
    <property type="evidence" value="ECO:0007669"/>
    <property type="project" value="InterPro"/>
</dbReference>
<dbReference type="PANTHER" id="PTHR42961">
    <property type="entry name" value="IRON-SULFUR PROTEIN NUBPL"/>
    <property type="match status" value="1"/>
</dbReference>
<feature type="region of interest" description="Disordered" evidence="15">
    <location>
        <begin position="261"/>
        <end position="283"/>
    </location>
</feature>
<evidence type="ECO:0000256" key="10">
    <source>
        <dbReference type="ARBA" id="ARBA00023128"/>
    </source>
</evidence>
<evidence type="ECO:0000256" key="13">
    <source>
        <dbReference type="ARBA" id="ARBA00069083"/>
    </source>
</evidence>
<comment type="cofactor">
    <cofactor evidence="1">
        <name>[4Fe-4S] cluster</name>
        <dbReference type="ChEBI" id="CHEBI:49883"/>
    </cofactor>
</comment>
<evidence type="ECO:0000256" key="12">
    <source>
        <dbReference type="ARBA" id="ARBA00056637"/>
    </source>
</evidence>
<dbReference type="InterPro" id="IPR044304">
    <property type="entry name" value="NUBPL-like"/>
</dbReference>
<keyword evidence="8" id="KW-0408">Iron</keyword>
<dbReference type="InterPro" id="IPR027417">
    <property type="entry name" value="P-loop_NTPase"/>
</dbReference>
<evidence type="ECO:0000256" key="6">
    <source>
        <dbReference type="ARBA" id="ARBA00022840"/>
    </source>
</evidence>
<evidence type="ECO:0000256" key="4">
    <source>
        <dbReference type="ARBA" id="ARBA00022723"/>
    </source>
</evidence>
<dbReference type="PANTHER" id="PTHR42961:SF2">
    <property type="entry name" value="IRON-SULFUR PROTEIN NUBPL"/>
    <property type="match status" value="1"/>
</dbReference>
<comment type="caution">
    <text evidence="16">The sequence shown here is derived from an EMBL/GenBank/DDBJ whole genome shotgun (WGS) entry which is preliminary data.</text>
</comment>
<dbReference type="EMBL" id="PZQS01000001">
    <property type="protein sequence ID" value="PVD38837.1"/>
    <property type="molecule type" value="Genomic_DNA"/>
</dbReference>
<dbReference type="GO" id="GO:0140663">
    <property type="term" value="F:ATP-dependent FeS chaperone activity"/>
    <property type="evidence" value="ECO:0007669"/>
    <property type="project" value="InterPro"/>
</dbReference>
<proteinExistence type="inferred from homology"/>
<gene>
    <name evidence="16" type="ORF">C0Q70_01461</name>
</gene>
<keyword evidence="5" id="KW-0547">Nucleotide-binding</keyword>
<evidence type="ECO:0000256" key="11">
    <source>
        <dbReference type="ARBA" id="ARBA00024036"/>
    </source>
</evidence>
<dbReference type="OrthoDB" id="1741334at2759"/>
<dbReference type="SUPFAM" id="SSF52540">
    <property type="entry name" value="P-loop containing nucleoside triphosphate hydrolases"/>
    <property type="match status" value="1"/>
</dbReference>
<dbReference type="GO" id="GO:0046872">
    <property type="term" value="F:metal ion binding"/>
    <property type="evidence" value="ECO:0007669"/>
    <property type="project" value="UniProtKB-KW"/>
</dbReference>
<evidence type="ECO:0000256" key="2">
    <source>
        <dbReference type="ARBA" id="ARBA00004173"/>
    </source>
</evidence>
<comment type="function">
    <text evidence="12">Iron-sulfur cluster transfer protein involved in the assembly of the mitochondrial membrane respiratory chain NADH dehydrogenase (Complex I). May deliver one or more Fe-S clusters to complex I subunits.</text>
</comment>
<dbReference type="Pfam" id="PF10609">
    <property type="entry name" value="ParA"/>
    <property type="match status" value="1"/>
</dbReference>
<dbReference type="GO" id="GO:0005524">
    <property type="term" value="F:ATP binding"/>
    <property type="evidence" value="ECO:0007669"/>
    <property type="project" value="UniProtKB-KW"/>
</dbReference>
<keyword evidence="7" id="KW-0809">Transit peptide</keyword>
<dbReference type="FunFam" id="3.40.50.300:FF:000709">
    <property type="entry name" value="Iron-sulfur protein NUBPL isoform X1"/>
    <property type="match status" value="1"/>
</dbReference>
<accession>A0A2T7PZL9</accession>
<dbReference type="GO" id="GO:0005759">
    <property type="term" value="C:mitochondrial matrix"/>
    <property type="evidence" value="ECO:0007669"/>
    <property type="project" value="UniProtKB-ARBA"/>
</dbReference>
<dbReference type="AlphaFoldDB" id="A0A2T7PZL9"/>
<sequence length="283" mass="30101">MMAKGLPHQQPIEGVKNIICIASGKGGVGKSTVAVNLALAVAADNPKFKVGILDADIYGPSIPKLMNLSGEPLLTADKKMEPLVNYGIKCMSMGFLVDEAAAMVWRGLMVMSAIDRLLRQVDWAPLDWLIVDMPPGTGDVQLSISQNLPLKGAVLVTTPQDIALADVRRGTTMFRKVHVPVLGMVENMSVFVCPKCGHTEHIFGHDGAHTLAEELGIEVLGSIPLDKHICELSDSGQPVVIADPEGSQPIAILSGQPVAPSRTYSDGSHAKGQVSLHQSSYLT</sequence>
<evidence type="ECO:0000256" key="7">
    <source>
        <dbReference type="ARBA" id="ARBA00022946"/>
    </source>
</evidence>
<evidence type="ECO:0000256" key="1">
    <source>
        <dbReference type="ARBA" id="ARBA00001966"/>
    </source>
</evidence>
<keyword evidence="6" id="KW-0067">ATP-binding</keyword>
<evidence type="ECO:0000256" key="15">
    <source>
        <dbReference type="SAM" id="MobiDB-lite"/>
    </source>
</evidence>
<dbReference type="GO" id="GO:0032981">
    <property type="term" value="P:mitochondrial respiratory chain complex I assembly"/>
    <property type="evidence" value="ECO:0007669"/>
    <property type="project" value="TreeGrafter"/>
</dbReference>
<dbReference type="HAMAP" id="MF_02040">
    <property type="entry name" value="Mrp_NBP35"/>
    <property type="match status" value="1"/>
</dbReference>
<dbReference type="GO" id="GO:0051539">
    <property type="term" value="F:4 iron, 4 sulfur cluster binding"/>
    <property type="evidence" value="ECO:0007669"/>
    <property type="project" value="UniProtKB-KW"/>
</dbReference>
<dbReference type="Proteomes" id="UP000245119">
    <property type="component" value="Linkage Group LG1"/>
</dbReference>
<evidence type="ECO:0000256" key="3">
    <source>
        <dbReference type="ARBA" id="ARBA00022485"/>
    </source>
</evidence>
<reference evidence="16 17" key="1">
    <citation type="submission" date="2018-04" db="EMBL/GenBank/DDBJ databases">
        <title>The genome of golden apple snail Pomacea canaliculata provides insight into stress tolerance and invasive adaptation.</title>
        <authorList>
            <person name="Liu C."/>
            <person name="Liu B."/>
            <person name="Ren Y."/>
            <person name="Zhang Y."/>
            <person name="Wang H."/>
            <person name="Li S."/>
            <person name="Jiang F."/>
            <person name="Yin L."/>
            <person name="Zhang G."/>
            <person name="Qian W."/>
            <person name="Fan W."/>
        </authorList>
    </citation>
    <scope>NUCLEOTIDE SEQUENCE [LARGE SCALE GENOMIC DNA]</scope>
    <source>
        <strain evidence="16">SZHN2017</strain>
        <tissue evidence="16">Muscle</tissue>
    </source>
</reference>
<name>A0A2T7PZL9_POMCA</name>
<evidence type="ECO:0000256" key="14">
    <source>
        <dbReference type="ARBA" id="ARBA00081370"/>
    </source>
</evidence>
<keyword evidence="10" id="KW-0496">Mitochondrion</keyword>
<comment type="subcellular location">
    <subcellularLocation>
        <location evidence="2">Mitochondrion</location>
    </subcellularLocation>
</comment>
<dbReference type="CDD" id="cd02037">
    <property type="entry name" value="Mrp_NBP35"/>
    <property type="match status" value="1"/>
</dbReference>
<evidence type="ECO:0000256" key="5">
    <source>
        <dbReference type="ARBA" id="ARBA00022741"/>
    </source>
</evidence>
<protein>
    <recommendedName>
        <fullName evidence="13">Iron-sulfur cluster transfer protein NUBPL</fullName>
    </recommendedName>
    <alternativeName>
        <fullName evidence="14">Nucleotide-binding protein-like</fullName>
    </alternativeName>
</protein>
<keyword evidence="4" id="KW-0479">Metal-binding</keyword>
<keyword evidence="9" id="KW-0411">Iron-sulfur</keyword>
<dbReference type="STRING" id="400727.A0A2T7PZL9"/>